<proteinExistence type="predicted"/>
<keyword evidence="1" id="KW-0175">Coiled coil</keyword>
<evidence type="ECO:0000256" key="1">
    <source>
        <dbReference type="SAM" id="Coils"/>
    </source>
</evidence>
<gene>
    <name evidence="3" type="ORF">CEUTPL_LOCUS14141</name>
</gene>
<evidence type="ECO:0000313" key="4">
    <source>
        <dbReference type="Proteomes" id="UP001152799"/>
    </source>
</evidence>
<evidence type="ECO:0000313" key="3">
    <source>
        <dbReference type="EMBL" id="CAG9773755.1"/>
    </source>
</evidence>
<feature type="compositionally biased region" description="Basic and acidic residues" evidence="2">
    <location>
        <begin position="368"/>
        <end position="377"/>
    </location>
</feature>
<dbReference type="EMBL" id="OU892285">
    <property type="protein sequence ID" value="CAG9773755.1"/>
    <property type="molecule type" value="Genomic_DNA"/>
</dbReference>
<name>A0A9N9N0M2_9CUCU</name>
<organism evidence="3 4">
    <name type="scientific">Ceutorhynchus assimilis</name>
    <name type="common">cabbage seed weevil</name>
    <dbReference type="NCBI Taxonomy" id="467358"/>
    <lineage>
        <taxon>Eukaryota</taxon>
        <taxon>Metazoa</taxon>
        <taxon>Ecdysozoa</taxon>
        <taxon>Arthropoda</taxon>
        <taxon>Hexapoda</taxon>
        <taxon>Insecta</taxon>
        <taxon>Pterygota</taxon>
        <taxon>Neoptera</taxon>
        <taxon>Endopterygota</taxon>
        <taxon>Coleoptera</taxon>
        <taxon>Polyphaga</taxon>
        <taxon>Cucujiformia</taxon>
        <taxon>Curculionidae</taxon>
        <taxon>Ceutorhynchinae</taxon>
        <taxon>Ceutorhynchus</taxon>
    </lineage>
</organism>
<dbReference type="OrthoDB" id="6780910at2759"/>
<sequence length="706" mass="81195">MDFYKKIVKTKDVNSVLSEKEYKCVSLQAISTEAIKENNKKTLKDLVEEINGHLTDLQAIYNDIKEPRNKEKCDKLIKQYQECLVKIVNNKFSDVVITITRQLNNWEALTNEAIRENNLEELNELVDRMERNFEVMKEIPEVKRARSMENGDEKILEIINKYKAQLNKAMGHIIAQKRIISGPVLLQEKLVEEKTLELTEPLPVAKPNKIVLNEVEERLKQMRQKRLNRLSTFVDQQTKLSEDRSRENALKTSQKKCESLSELVEKVENEPAIKSNAAPYKANKVQEKVVRASEQTVFAKPEEKEKGKIIEAITLQGGLRSNSFIKAETIISPKTSSNIDHAHQSSSDYNNFRKSSVTRSFAERQIENARNQMEKPKVKQQSKTPPRSPPTQIRKIFNSLNSCVLGANVHQKSIEDLPSEYNSHFEQELKNVKLKSTKWNDGVEQEQSTGRYPGFKEKEHFGERELPKAQEPIPVLPPRVPLEKSTATSIIGQKDSNIHKIPIEKSASQSQIASSSEKNLSWRKSLDCDAIIRPQKPLENVTITVKRDSSSLPASEKYPFTTFKSNLNENNAFETPLYAIVNTKEDIESAIEESKRKIRKLSNDSNRFIVLEPMIAKLEFAIRTFKGLKRDDDYYWLDKLLSKYYVKVDEVTASTAFDEIEKQNLLERLKKASKDLEKRANKNEVILKIVLEEQVIMIGMKYGLCR</sequence>
<dbReference type="Proteomes" id="UP001152799">
    <property type="component" value="Chromosome 9"/>
</dbReference>
<evidence type="ECO:0000256" key="2">
    <source>
        <dbReference type="SAM" id="MobiDB-lite"/>
    </source>
</evidence>
<feature type="coiled-coil region" evidence="1">
    <location>
        <begin position="112"/>
        <end position="139"/>
    </location>
</feature>
<protein>
    <submittedName>
        <fullName evidence="3">Uncharacterized protein</fullName>
    </submittedName>
</protein>
<feature type="coiled-coil region" evidence="1">
    <location>
        <begin position="659"/>
        <end position="686"/>
    </location>
</feature>
<keyword evidence="4" id="KW-1185">Reference proteome</keyword>
<feature type="region of interest" description="Disordered" evidence="2">
    <location>
        <begin position="368"/>
        <end position="392"/>
    </location>
</feature>
<accession>A0A9N9N0M2</accession>
<dbReference type="AlphaFoldDB" id="A0A9N9N0M2"/>
<reference evidence="3" key="1">
    <citation type="submission" date="2022-01" db="EMBL/GenBank/DDBJ databases">
        <authorList>
            <person name="King R."/>
        </authorList>
    </citation>
    <scope>NUCLEOTIDE SEQUENCE</scope>
</reference>